<proteinExistence type="predicted"/>
<comment type="caution">
    <text evidence="1">The sequence shown here is derived from an EMBL/GenBank/DDBJ whole genome shotgun (WGS) entry which is preliminary data.</text>
</comment>
<gene>
    <name evidence="1" type="ORF">H9655_07540</name>
</gene>
<evidence type="ECO:0000313" key="1">
    <source>
        <dbReference type="EMBL" id="MBD7936880.1"/>
    </source>
</evidence>
<dbReference type="EMBL" id="JACSQT010000002">
    <property type="protein sequence ID" value="MBD7936880.1"/>
    <property type="molecule type" value="Genomic_DNA"/>
</dbReference>
<dbReference type="RefSeq" id="WP_191812503.1">
    <property type="nucleotide sequence ID" value="NZ_JACSQT010000002.1"/>
</dbReference>
<accession>A0ABR8QMX4</accession>
<dbReference type="Pfam" id="PF11256">
    <property type="entry name" value="SAV0927-like"/>
    <property type="match status" value="1"/>
</dbReference>
<evidence type="ECO:0000313" key="2">
    <source>
        <dbReference type="Proteomes" id="UP000657931"/>
    </source>
</evidence>
<dbReference type="Proteomes" id="UP000657931">
    <property type="component" value="Unassembled WGS sequence"/>
</dbReference>
<keyword evidence="2" id="KW-1185">Reference proteome</keyword>
<name>A0ABR8QMX4_9BACI</name>
<protein>
    <submittedName>
        <fullName evidence="1">DUF3055 family protein</fullName>
    </submittedName>
</protein>
<dbReference type="InterPro" id="IPR021415">
    <property type="entry name" value="SAV0927-like"/>
</dbReference>
<reference evidence="1 2" key="1">
    <citation type="submission" date="2020-08" db="EMBL/GenBank/DDBJ databases">
        <title>A Genomic Blueprint of the Chicken Gut Microbiome.</title>
        <authorList>
            <person name="Gilroy R."/>
            <person name="Ravi A."/>
            <person name="Getino M."/>
            <person name="Pursley I."/>
            <person name="Horton D.L."/>
            <person name="Alikhan N.-F."/>
            <person name="Baker D."/>
            <person name="Gharbi K."/>
            <person name="Hall N."/>
            <person name="Watson M."/>
            <person name="Adriaenssens E.M."/>
            <person name="Foster-Nyarko E."/>
            <person name="Jarju S."/>
            <person name="Secka A."/>
            <person name="Antonio M."/>
            <person name="Oren A."/>
            <person name="Chaudhuri R."/>
            <person name="La Ragione R.M."/>
            <person name="Hildebrand F."/>
            <person name="Pallen M.J."/>
        </authorList>
    </citation>
    <scope>NUCLEOTIDE SEQUENCE [LARGE SCALE GENOMIC DNA]</scope>
    <source>
        <strain evidence="1 2">Sa5YUA1</strain>
    </source>
</reference>
<sequence>MKFLKQMYDDLEDVHARFVGFSSSITRYDFAIFSVPFFTKPLVVCLQTSCSTLLDIKDLDDRHYLQKAFQIESNEQTAELIQFFKIELNK</sequence>
<organism evidence="1 2">
    <name type="scientific">Cytobacillus stercorigallinarum</name>
    <dbReference type="NCBI Taxonomy" id="2762240"/>
    <lineage>
        <taxon>Bacteria</taxon>
        <taxon>Bacillati</taxon>
        <taxon>Bacillota</taxon>
        <taxon>Bacilli</taxon>
        <taxon>Bacillales</taxon>
        <taxon>Bacillaceae</taxon>
        <taxon>Cytobacillus</taxon>
    </lineage>
</organism>